<dbReference type="Pfam" id="PF24355">
    <property type="entry name" value="DUF7514"/>
    <property type="match status" value="1"/>
</dbReference>
<dbReference type="PANTHER" id="PTHR39611:SF2">
    <property type="entry name" value="HYDROXYPROLINE-RICH GLYCOPROTEIN DZ-HRGP"/>
    <property type="match status" value="1"/>
</dbReference>
<dbReference type="PANTHER" id="PTHR39611">
    <property type="entry name" value="HYDROXYPROLINE-RICH GLYCOPROTEIN DZ-HRGP-RELATED"/>
    <property type="match status" value="1"/>
</dbReference>
<feature type="region of interest" description="Disordered" evidence="1">
    <location>
        <begin position="183"/>
        <end position="434"/>
    </location>
</feature>
<feature type="domain" description="DUF7514" evidence="2">
    <location>
        <begin position="15"/>
        <end position="172"/>
    </location>
</feature>
<sequence length="434" mass="48643">MRSAAVAAHEYWGNSLINPDKSPTPLLEQLLLGVANYINRDVAPWDVNVLTPVKLAHFYRHVGGDYDALFLETEDASLSFIYQSLGCFHSLQPEHNPYVPPRIPALTPQGFVRWQTVQLLLEPAEHVPYLQNAVKRFGIINPADGAPFPNSLPREVLPARPDRQMIEWYATVSEKLRLEAQASAARGLPPRPPKLALSDVESSRDSSVDAHSITGYFSRPRSSQRSTVFANGRPSVHIPPQYMNDAPWSPERRRNSLPENRHPASSPHDGQTPTLYRSFSQLPIRNTRPPHARVASDVSTISTSTDDSSSITSSSPSMSPVHYHSKVNPPFQPPPSPEGRRHSTNLPPQRLTSHPQEYLSYQRQPSGEYKTRNVRWQDTENVFNRPDFNMSNYGAQGNRSSSARGPRPRDGEWEERGRGRTTAPFTGVGGRKYP</sequence>
<dbReference type="EMBL" id="JAFEKC020000019">
    <property type="protein sequence ID" value="KAK0509060.1"/>
    <property type="molecule type" value="Genomic_DNA"/>
</dbReference>
<dbReference type="InterPro" id="IPR055936">
    <property type="entry name" value="DUF7514"/>
</dbReference>
<feature type="compositionally biased region" description="Polar residues" evidence="1">
    <location>
        <begin position="220"/>
        <end position="229"/>
    </location>
</feature>
<evidence type="ECO:0000256" key="1">
    <source>
        <dbReference type="SAM" id="MobiDB-lite"/>
    </source>
</evidence>
<name>A0AA39QVW3_9LECA</name>
<feature type="compositionally biased region" description="Polar residues" evidence="1">
    <location>
        <begin position="389"/>
        <end position="403"/>
    </location>
</feature>
<feature type="compositionally biased region" description="Basic and acidic residues" evidence="1">
    <location>
        <begin position="407"/>
        <end position="418"/>
    </location>
</feature>
<dbReference type="Proteomes" id="UP001166286">
    <property type="component" value="Unassembled WGS sequence"/>
</dbReference>
<feature type="compositionally biased region" description="Polar residues" evidence="1">
    <location>
        <begin position="344"/>
        <end position="365"/>
    </location>
</feature>
<evidence type="ECO:0000259" key="2">
    <source>
        <dbReference type="Pfam" id="PF24355"/>
    </source>
</evidence>
<feature type="compositionally biased region" description="Low complexity" evidence="1">
    <location>
        <begin position="296"/>
        <end position="321"/>
    </location>
</feature>
<evidence type="ECO:0000313" key="3">
    <source>
        <dbReference type="EMBL" id="KAK0509060.1"/>
    </source>
</evidence>
<accession>A0AA39QVW3</accession>
<comment type="caution">
    <text evidence="3">The sequence shown here is derived from an EMBL/GenBank/DDBJ whole genome shotgun (WGS) entry which is preliminary data.</text>
</comment>
<reference evidence="3" key="1">
    <citation type="submission" date="2023-03" db="EMBL/GenBank/DDBJ databases">
        <title>Complete genome of Cladonia borealis.</title>
        <authorList>
            <person name="Park H."/>
        </authorList>
    </citation>
    <scope>NUCLEOTIDE SEQUENCE</scope>
    <source>
        <strain evidence="3">ANT050790</strain>
    </source>
</reference>
<proteinExistence type="predicted"/>
<gene>
    <name evidence="3" type="ORF">JMJ35_008431</name>
</gene>
<feature type="compositionally biased region" description="Polar residues" evidence="1">
    <location>
        <begin position="268"/>
        <end position="284"/>
    </location>
</feature>
<dbReference type="AlphaFoldDB" id="A0AA39QVW3"/>
<evidence type="ECO:0000313" key="4">
    <source>
        <dbReference type="Proteomes" id="UP001166286"/>
    </source>
</evidence>
<feature type="compositionally biased region" description="Basic and acidic residues" evidence="1">
    <location>
        <begin position="369"/>
        <end position="378"/>
    </location>
</feature>
<protein>
    <recommendedName>
        <fullName evidence="2">DUF7514 domain-containing protein</fullName>
    </recommendedName>
</protein>
<keyword evidence="4" id="KW-1185">Reference proteome</keyword>
<feature type="compositionally biased region" description="Basic and acidic residues" evidence="1">
    <location>
        <begin position="250"/>
        <end position="262"/>
    </location>
</feature>
<organism evidence="3 4">
    <name type="scientific">Cladonia borealis</name>
    <dbReference type="NCBI Taxonomy" id="184061"/>
    <lineage>
        <taxon>Eukaryota</taxon>
        <taxon>Fungi</taxon>
        <taxon>Dikarya</taxon>
        <taxon>Ascomycota</taxon>
        <taxon>Pezizomycotina</taxon>
        <taxon>Lecanoromycetes</taxon>
        <taxon>OSLEUM clade</taxon>
        <taxon>Lecanoromycetidae</taxon>
        <taxon>Lecanorales</taxon>
        <taxon>Lecanorineae</taxon>
        <taxon>Cladoniaceae</taxon>
        <taxon>Cladonia</taxon>
    </lineage>
</organism>